<reference evidence="1 2" key="1">
    <citation type="submission" date="2017-07" db="EMBL/GenBank/DDBJ databases">
        <title>Draft Genome Sequences of Select Purple Nonsulfur Bacteria.</title>
        <authorList>
            <person name="Lasarre B."/>
            <person name="Mckinlay J.B."/>
        </authorList>
    </citation>
    <scope>NUCLEOTIDE SEQUENCE [LARGE SCALE GENOMIC DNA]</scope>
    <source>
        <strain evidence="1 2">DSM 11907</strain>
    </source>
</reference>
<accession>A0A327KW10</accession>
<gene>
    <name evidence="1" type="ORF">CH338_00560</name>
</gene>
<evidence type="ECO:0000313" key="2">
    <source>
        <dbReference type="Proteomes" id="UP000248863"/>
    </source>
</evidence>
<dbReference type="EMBL" id="NPEU01000002">
    <property type="protein sequence ID" value="RAI42276.1"/>
    <property type="molecule type" value="Genomic_DNA"/>
</dbReference>
<dbReference type="AlphaFoldDB" id="A0A327KW10"/>
<protein>
    <submittedName>
        <fullName evidence="1">Uncharacterized protein</fullName>
    </submittedName>
</protein>
<evidence type="ECO:0000313" key="1">
    <source>
        <dbReference type="EMBL" id="RAI42276.1"/>
    </source>
</evidence>
<comment type="caution">
    <text evidence="1">The sequence shown here is derived from an EMBL/GenBank/DDBJ whole genome shotgun (WGS) entry which is preliminary data.</text>
</comment>
<sequence length="71" mass="8135">MIGDNIVDSTSTRPADVYDLRTAREMRGSIGRRGVSRDRVARTLETENVALARLVDRIRADIDDLRRHLDR</sequence>
<keyword evidence="2" id="KW-1185">Reference proteome</keyword>
<name>A0A327KW10_9BRAD</name>
<proteinExistence type="predicted"/>
<dbReference type="Proteomes" id="UP000248863">
    <property type="component" value="Unassembled WGS sequence"/>
</dbReference>
<organism evidence="1 2">
    <name type="scientific">Rhodoplanes elegans</name>
    <dbReference type="NCBI Taxonomy" id="29408"/>
    <lineage>
        <taxon>Bacteria</taxon>
        <taxon>Pseudomonadati</taxon>
        <taxon>Pseudomonadota</taxon>
        <taxon>Alphaproteobacteria</taxon>
        <taxon>Hyphomicrobiales</taxon>
        <taxon>Nitrobacteraceae</taxon>
        <taxon>Rhodoplanes</taxon>
    </lineage>
</organism>